<feature type="chain" id="PRO_5040788216" description="EGF-like domain-containing protein" evidence="4">
    <location>
        <begin position="23"/>
        <end position="544"/>
    </location>
</feature>
<feature type="domain" description="EGF-like" evidence="5">
    <location>
        <begin position="269"/>
        <end position="307"/>
    </location>
</feature>
<feature type="disulfide bond" evidence="1">
    <location>
        <begin position="297"/>
        <end position="306"/>
    </location>
</feature>
<evidence type="ECO:0000313" key="7">
    <source>
        <dbReference type="Proteomes" id="UP001163046"/>
    </source>
</evidence>
<dbReference type="InterPro" id="IPR000742">
    <property type="entry name" value="EGF"/>
</dbReference>
<evidence type="ECO:0000259" key="5">
    <source>
        <dbReference type="PROSITE" id="PS50026"/>
    </source>
</evidence>
<keyword evidence="1" id="KW-0245">EGF-like domain</keyword>
<sequence>MKSHNSCCLAFLILTVIGLSLAQKEICSKIFFQNINENVMPWVQVEGVYDFFSDNDGFPTFLNKPSSLFFYYKDVQTRGTKFLAFGRKVTEIFGLVGRLPDDFDPKTWLSSGSLNKKDLFGDVIRDWMYYSPLDKTFQTVPGPLDIKAVCVDDEYFRCDSGQVYLNDTVTGSGAEVLNDPRADYFAAIPSVYLSIRPVFKHNRQNWYLYYLDGHWRVGSSYSGSAADILSVQDLALRPEYITNQWKSWTGTAWTTESGLRIKCRGIANGESKCNGNAPCNNLGTCVYTTGNETVCLCQDSAHGPYCENRDECSDPGIPPSSLSVFNTGKRPGDIATSFCLASYSSLPEEFYVCKQNRQSGSMNWMLESEATCRVPVPTTIDPPPPVTPNPRQRPSEDQAPIGEKPIDQSEAFMIFVIAFFACHIICPIFIYLGIVLTRIVRACRRTELISDRLKAVGNTAQGLVRTFSTFFNFTFWVWLCAVCVCLSKRSRNSPLFSLLLGCSNVRCLCSLCSHRSFLFLRKSSVTSPGLVGIHQMPPTGSPRN</sequence>
<comment type="caution">
    <text evidence="6">The sequence shown here is derived from an EMBL/GenBank/DDBJ whole genome shotgun (WGS) entry which is preliminary data.</text>
</comment>
<keyword evidence="3" id="KW-0812">Transmembrane</keyword>
<evidence type="ECO:0000256" key="2">
    <source>
        <dbReference type="SAM" id="MobiDB-lite"/>
    </source>
</evidence>
<keyword evidence="7" id="KW-1185">Reference proteome</keyword>
<dbReference type="PROSITE" id="PS00022">
    <property type="entry name" value="EGF_1"/>
    <property type="match status" value="1"/>
</dbReference>
<evidence type="ECO:0000256" key="1">
    <source>
        <dbReference type="PROSITE-ProRule" id="PRU00076"/>
    </source>
</evidence>
<gene>
    <name evidence="6" type="ORF">OS493_010365</name>
</gene>
<feature type="signal peptide" evidence="4">
    <location>
        <begin position="1"/>
        <end position="22"/>
    </location>
</feature>
<name>A0A9X0D9W3_9CNID</name>
<evidence type="ECO:0000256" key="3">
    <source>
        <dbReference type="SAM" id="Phobius"/>
    </source>
</evidence>
<keyword evidence="3" id="KW-1133">Transmembrane helix</keyword>
<feature type="region of interest" description="Disordered" evidence="2">
    <location>
        <begin position="376"/>
        <end position="402"/>
    </location>
</feature>
<dbReference type="AlphaFoldDB" id="A0A9X0D9W3"/>
<dbReference type="EMBL" id="MU825400">
    <property type="protein sequence ID" value="KAJ7392712.1"/>
    <property type="molecule type" value="Genomic_DNA"/>
</dbReference>
<proteinExistence type="predicted"/>
<protein>
    <recommendedName>
        <fullName evidence="5">EGF-like domain-containing protein</fullName>
    </recommendedName>
</protein>
<organism evidence="6 7">
    <name type="scientific">Desmophyllum pertusum</name>
    <dbReference type="NCBI Taxonomy" id="174260"/>
    <lineage>
        <taxon>Eukaryota</taxon>
        <taxon>Metazoa</taxon>
        <taxon>Cnidaria</taxon>
        <taxon>Anthozoa</taxon>
        <taxon>Hexacorallia</taxon>
        <taxon>Scleractinia</taxon>
        <taxon>Caryophylliina</taxon>
        <taxon>Caryophylliidae</taxon>
        <taxon>Desmophyllum</taxon>
    </lineage>
</organism>
<reference evidence="6" key="1">
    <citation type="submission" date="2023-01" db="EMBL/GenBank/DDBJ databases">
        <title>Genome assembly of the deep-sea coral Lophelia pertusa.</title>
        <authorList>
            <person name="Herrera S."/>
            <person name="Cordes E."/>
        </authorList>
    </citation>
    <scope>NUCLEOTIDE SEQUENCE</scope>
    <source>
        <strain evidence="6">USNM1676648</strain>
        <tissue evidence="6">Polyp</tissue>
    </source>
</reference>
<keyword evidence="1" id="KW-1015">Disulfide bond</keyword>
<evidence type="ECO:0000313" key="6">
    <source>
        <dbReference type="EMBL" id="KAJ7392712.1"/>
    </source>
</evidence>
<dbReference type="Proteomes" id="UP001163046">
    <property type="component" value="Unassembled WGS sequence"/>
</dbReference>
<keyword evidence="4" id="KW-0732">Signal</keyword>
<dbReference type="PROSITE" id="PS50026">
    <property type="entry name" value="EGF_3"/>
    <property type="match status" value="1"/>
</dbReference>
<keyword evidence="3" id="KW-0472">Membrane</keyword>
<feature type="transmembrane region" description="Helical" evidence="3">
    <location>
        <begin position="412"/>
        <end position="436"/>
    </location>
</feature>
<comment type="caution">
    <text evidence="1">Lacks conserved residue(s) required for the propagation of feature annotation.</text>
</comment>
<evidence type="ECO:0000256" key="4">
    <source>
        <dbReference type="SAM" id="SignalP"/>
    </source>
</evidence>
<accession>A0A9X0D9W3</accession>
<dbReference type="OrthoDB" id="5950429at2759"/>